<keyword evidence="4" id="KW-0460">Magnesium</keyword>
<keyword evidence="1 7" id="KW-0436">Ligase</keyword>
<dbReference type="InterPro" id="IPR005482">
    <property type="entry name" value="Biotin_COase_C"/>
</dbReference>
<dbReference type="SMART" id="SM00878">
    <property type="entry name" value="Biotin_carb_C"/>
    <property type="match status" value="1"/>
</dbReference>
<evidence type="ECO:0000259" key="6">
    <source>
        <dbReference type="PROSITE" id="PS50979"/>
    </source>
</evidence>
<dbReference type="SUPFAM" id="SSF56059">
    <property type="entry name" value="Glutathione synthetase ATP-binding domain-like"/>
    <property type="match status" value="1"/>
</dbReference>
<proteinExistence type="predicted"/>
<sequence>MFKKVLIANRGEIALRIIRACKELSVATVAIHSEVDAASLHVRYADEAYLVEPGPIEGYLSIYRIIDLAKQKGVDAIHPGYGFLAENAEFAEACEANGITFIGPPASVIRTMGDKISARRKMIEAGVPVVPGLTDPLVSAQHAAEYADEIGYPVMLKASAGGGGKGIRVCHDRAELLRLFSVTQSEAKAAFGNDTVYVEKNILAPHHIEIQILADKDGNTLHLGERDCSIQRRHQKLIEIAPSLMLDEGLREKMGQAAITAARSVNYVSAGTVEFLVDVDKNFYFLEMNTRIQVEHTVTEEVTGIDIVKEMIRIAAGQSVPDRQKDVFLRGYAIECRINAEDPKTNFMPTPGEITAHYSPGGIGVRVDSNVYKGYIVPPYYDPLLAKLIVRAKTWNGAVQRMSRALDEFVIRGVKTTIPFLKQVMEDPDFQSGAFDTSYIETHLHKLNVATPVNEMDRVIAIAAAIAAHSRRE</sequence>
<dbReference type="NCBIfam" id="NF006367">
    <property type="entry name" value="PRK08591.1"/>
    <property type="match status" value="1"/>
</dbReference>
<feature type="domain" description="ATP-grasp" evidence="5">
    <location>
        <begin position="119"/>
        <end position="316"/>
    </location>
</feature>
<dbReference type="SUPFAM" id="SSF52440">
    <property type="entry name" value="PreATP-grasp domain"/>
    <property type="match status" value="1"/>
</dbReference>
<accession>A0A3B1D3F0</accession>
<evidence type="ECO:0000259" key="5">
    <source>
        <dbReference type="PROSITE" id="PS50975"/>
    </source>
</evidence>
<dbReference type="SUPFAM" id="SSF51246">
    <property type="entry name" value="Rudiment single hybrid motif"/>
    <property type="match status" value="1"/>
</dbReference>
<dbReference type="Pfam" id="PF02786">
    <property type="entry name" value="CPSase_L_D2"/>
    <property type="match status" value="1"/>
</dbReference>
<evidence type="ECO:0000256" key="3">
    <source>
        <dbReference type="ARBA" id="ARBA00022840"/>
    </source>
</evidence>
<dbReference type="Gene3D" id="3.30.470.20">
    <property type="entry name" value="ATP-grasp fold, B domain"/>
    <property type="match status" value="1"/>
</dbReference>
<dbReference type="InterPro" id="IPR011761">
    <property type="entry name" value="ATP-grasp"/>
</dbReference>
<dbReference type="InterPro" id="IPR011764">
    <property type="entry name" value="Biotin_carboxylation_dom"/>
</dbReference>
<dbReference type="AlphaFoldDB" id="A0A3B1D3F0"/>
<dbReference type="InterPro" id="IPR005479">
    <property type="entry name" value="CPAse_ATP-bd"/>
</dbReference>
<evidence type="ECO:0000256" key="1">
    <source>
        <dbReference type="ARBA" id="ARBA00022598"/>
    </source>
</evidence>
<keyword evidence="2" id="KW-0547">Nucleotide-binding</keyword>
<reference evidence="7" key="1">
    <citation type="submission" date="2018-06" db="EMBL/GenBank/DDBJ databases">
        <authorList>
            <person name="Zhirakovskaya E."/>
        </authorList>
    </citation>
    <scope>NUCLEOTIDE SEQUENCE</scope>
</reference>
<dbReference type="FunFam" id="3.40.50.20:FF:000010">
    <property type="entry name" value="Propionyl-CoA carboxylase subunit alpha"/>
    <property type="match status" value="1"/>
</dbReference>
<dbReference type="PANTHER" id="PTHR48095">
    <property type="entry name" value="PYRUVATE CARBOXYLASE SUBUNIT A"/>
    <property type="match status" value="1"/>
</dbReference>
<dbReference type="InterPro" id="IPR011054">
    <property type="entry name" value="Rudment_hybrid_motif"/>
</dbReference>
<dbReference type="EC" id="6.3.4.14" evidence="7"/>
<dbReference type="GO" id="GO:0004075">
    <property type="term" value="F:biotin carboxylase activity"/>
    <property type="evidence" value="ECO:0007669"/>
    <property type="project" value="UniProtKB-EC"/>
</dbReference>
<dbReference type="InterPro" id="IPR051602">
    <property type="entry name" value="ACC_Biotin_Carboxylase"/>
</dbReference>
<evidence type="ECO:0000256" key="4">
    <source>
        <dbReference type="ARBA" id="ARBA00022842"/>
    </source>
</evidence>
<keyword evidence="3" id="KW-0067">ATP-binding</keyword>
<protein>
    <submittedName>
        <fullName evidence="7">Biotin carboxylase of acetyl-CoA carboxylase</fullName>
        <ecNumber evidence="7">6.3.4.14</ecNumber>
    </submittedName>
</protein>
<name>A0A3B1D3F0_9ZZZZ</name>
<evidence type="ECO:0000313" key="7">
    <source>
        <dbReference type="EMBL" id="VAX26205.1"/>
    </source>
</evidence>
<dbReference type="GO" id="GO:0046872">
    <property type="term" value="F:metal ion binding"/>
    <property type="evidence" value="ECO:0007669"/>
    <property type="project" value="InterPro"/>
</dbReference>
<dbReference type="InterPro" id="IPR005481">
    <property type="entry name" value="BC-like_N"/>
</dbReference>
<dbReference type="PROSITE" id="PS00866">
    <property type="entry name" value="CPSASE_1"/>
    <property type="match status" value="1"/>
</dbReference>
<dbReference type="PROSITE" id="PS00867">
    <property type="entry name" value="CPSASE_2"/>
    <property type="match status" value="1"/>
</dbReference>
<feature type="domain" description="Biotin carboxylation" evidence="6">
    <location>
        <begin position="1"/>
        <end position="445"/>
    </location>
</feature>
<dbReference type="Pfam" id="PF02785">
    <property type="entry name" value="Biotin_carb_C"/>
    <property type="match status" value="1"/>
</dbReference>
<dbReference type="EMBL" id="UOGF01000007">
    <property type="protein sequence ID" value="VAX26205.1"/>
    <property type="molecule type" value="Genomic_DNA"/>
</dbReference>
<dbReference type="FunFam" id="3.30.1490.20:FF:000018">
    <property type="entry name" value="Biotin carboxylase"/>
    <property type="match status" value="1"/>
</dbReference>
<dbReference type="NCBIfam" id="TIGR00514">
    <property type="entry name" value="accC"/>
    <property type="match status" value="1"/>
</dbReference>
<dbReference type="PROSITE" id="PS50975">
    <property type="entry name" value="ATP_GRASP"/>
    <property type="match status" value="1"/>
</dbReference>
<dbReference type="GO" id="GO:0005524">
    <property type="term" value="F:ATP binding"/>
    <property type="evidence" value="ECO:0007669"/>
    <property type="project" value="UniProtKB-KW"/>
</dbReference>
<dbReference type="PANTHER" id="PTHR48095:SF1">
    <property type="entry name" value="BIOTIN CARBOXYLASE"/>
    <property type="match status" value="1"/>
</dbReference>
<evidence type="ECO:0000256" key="2">
    <source>
        <dbReference type="ARBA" id="ARBA00022741"/>
    </source>
</evidence>
<gene>
    <name evidence="7" type="ORF">MNBD_NITROSPIRAE01-1196</name>
</gene>
<dbReference type="InterPro" id="IPR004549">
    <property type="entry name" value="Acetyl_CoA_COase_biotin_COase"/>
</dbReference>
<organism evidence="7">
    <name type="scientific">hydrothermal vent metagenome</name>
    <dbReference type="NCBI Taxonomy" id="652676"/>
    <lineage>
        <taxon>unclassified sequences</taxon>
        <taxon>metagenomes</taxon>
        <taxon>ecological metagenomes</taxon>
    </lineage>
</organism>
<dbReference type="InterPro" id="IPR016185">
    <property type="entry name" value="PreATP-grasp_dom_sf"/>
</dbReference>
<dbReference type="PROSITE" id="PS50979">
    <property type="entry name" value="BC"/>
    <property type="match status" value="1"/>
</dbReference>
<dbReference type="Pfam" id="PF00289">
    <property type="entry name" value="Biotin_carb_N"/>
    <property type="match status" value="1"/>
</dbReference>